<organism evidence="1 2">
    <name type="scientific">Lactobacillus xujianguonis</name>
    <dbReference type="NCBI Taxonomy" id="2495899"/>
    <lineage>
        <taxon>Bacteria</taxon>
        <taxon>Bacillati</taxon>
        <taxon>Bacillota</taxon>
        <taxon>Bacilli</taxon>
        <taxon>Lactobacillales</taxon>
        <taxon>Lactobacillaceae</taxon>
        <taxon>Lactobacillus</taxon>
    </lineage>
</organism>
<reference evidence="1 2" key="1">
    <citation type="submission" date="2018-12" db="EMBL/GenBank/DDBJ databases">
        <authorList>
            <person name="Meng J."/>
        </authorList>
    </citation>
    <scope>NUCLEOTIDE SEQUENCE [LARGE SCALE GENOMIC DNA]</scope>
    <source>
        <strain evidence="1 2">HT111-2</strain>
    </source>
</reference>
<comment type="caution">
    <text evidence="1">The sequence shown here is derived from an EMBL/GenBank/DDBJ whole genome shotgun (WGS) entry which is preliminary data.</text>
</comment>
<evidence type="ECO:0000313" key="1">
    <source>
        <dbReference type="EMBL" id="RVU69790.1"/>
    </source>
</evidence>
<accession>A0A437SS88</accession>
<dbReference type="EMBL" id="RXIA01000076">
    <property type="protein sequence ID" value="RVU69790.1"/>
    <property type="molecule type" value="Genomic_DNA"/>
</dbReference>
<dbReference type="RefSeq" id="WP_103662699.1">
    <property type="nucleotide sequence ID" value="NZ_ML136943.1"/>
</dbReference>
<evidence type="ECO:0000313" key="2">
    <source>
        <dbReference type="Proteomes" id="UP000288291"/>
    </source>
</evidence>
<dbReference type="AlphaFoldDB" id="A0A437SS88"/>
<protein>
    <submittedName>
        <fullName evidence="1">Uncharacterized protein</fullName>
    </submittedName>
</protein>
<keyword evidence="2" id="KW-1185">Reference proteome</keyword>
<gene>
    <name evidence="1" type="ORF">EJK17_11225</name>
</gene>
<sequence length="122" mass="14245">MLQPLTKDQMKEVKYQQSAEAMRELALSDPDAIIVYLPNCEAIICEDGFDYDYGFESASEFLHWRLSEHDYDLNALSDEMGYDTPSPNHGDFLDDYQEYADDLEEFILDRYSSDRLGDLYDE</sequence>
<name>A0A437SS88_9LACO</name>
<proteinExistence type="predicted"/>
<dbReference type="Proteomes" id="UP000288291">
    <property type="component" value="Unassembled WGS sequence"/>
</dbReference>